<dbReference type="Proteomes" id="UP000179807">
    <property type="component" value="Unassembled WGS sequence"/>
</dbReference>
<dbReference type="VEuPathDB" id="TrichDB:TRFO_38553"/>
<sequence>MILFLIFSSISINRKPIASFLNSNEPCKICQTLNLLIDSKDNINSHNILNYCDNLKSNISKMTCQIFITSYSEELSQKDFCMKQGICSNEMTNLPPVKDLLKVPRTTKSAAQLLMNKDCSICQMLAGYYIEEAPELMFSSFGSHFRKYCGTIPKFSDMCNIFTDEVLGKITKEIFDNTNSFETCVFLNYC</sequence>
<dbReference type="GeneID" id="94846813"/>
<dbReference type="RefSeq" id="XP_068348474.1">
    <property type="nucleotide sequence ID" value="XM_068512109.1"/>
</dbReference>
<evidence type="ECO:0000313" key="3">
    <source>
        <dbReference type="EMBL" id="OHS95337.1"/>
    </source>
</evidence>
<comment type="caution">
    <text evidence="3">The sequence shown here is derived from an EMBL/GenBank/DDBJ whole genome shotgun (WGS) entry which is preliminary data.</text>
</comment>
<keyword evidence="4" id="KW-1185">Reference proteome</keyword>
<dbReference type="EMBL" id="MLAK01001252">
    <property type="protein sequence ID" value="OHS95337.1"/>
    <property type="molecule type" value="Genomic_DNA"/>
</dbReference>
<dbReference type="AlphaFoldDB" id="A0A1J4J9J5"/>
<organism evidence="3 4">
    <name type="scientific">Tritrichomonas foetus</name>
    <dbReference type="NCBI Taxonomy" id="1144522"/>
    <lineage>
        <taxon>Eukaryota</taxon>
        <taxon>Metamonada</taxon>
        <taxon>Parabasalia</taxon>
        <taxon>Tritrichomonadida</taxon>
        <taxon>Tritrichomonadidae</taxon>
        <taxon>Tritrichomonas</taxon>
    </lineage>
</organism>
<protein>
    <recommendedName>
        <fullName evidence="2">Saposin B-type domain-containing protein</fullName>
    </recommendedName>
</protein>
<dbReference type="Gene3D" id="1.10.225.10">
    <property type="entry name" value="Saposin-like"/>
    <property type="match status" value="1"/>
</dbReference>
<dbReference type="SUPFAM" id="SSF47862">
    <property type="entry name" value="Saposin"/>
    <property type="match status" value="1"/>
</dbReference>
<evidence type="ECO:0000256" key="1">
    <source>
        <dbReference type="ARBA" id="ARBA00023157"/>
    </source>
</evidence>
<dbReference type="InterPro" id="IPR011001">
    <property type="entry name" value="Saposin-like"/>
</dbReference>
<gene>
    <name evidence="3" type="ORF">TRFO_38553</name>
</gene>
<proteinExistence type="predicted"/>
<reference evidence="3" key="1">
    <citation type="submission" date="2016-10" db="EMBL/GenBank/DDBJ databases">
        <authorList>
            <person name="Benchimol M."/>
            <person name="Almeida L.G."/>
            <person name="Vasconcelos A.T."/>
            <person name="Perreira-Neves A."/>
            <person name="Rosa I.A."/>
            <person name="Tasca T."/>
            <person name="Bogo M.R."/>
            <person name="de Souza W."/>
        </authorList>
    </citation>
    <scope>NUCLEOTIDE SEQUENCE [LARGE SCALE GENOMIC DNA]</scope>
    <source>
        <strain evidence="3">K</strain>
    </source>
</reference>
<accession>A0A1J4J9J5</accession>
<keyword evidence="1" id="KW-1015">Disulfide bond</keyword>
<feature type="domain" description="Saposin B-type" evidence="2">
    <location>
        <begin position="115"/>
        <end position="190"/>
    </location>
</feature>
<name>A0A1J4J9J5_9EUKA</name>
<evidence type="ECO:0000259" key="2">
    <source>
        <dbReference type="PROSITE" id="PS50015"/>
    </source>
</evidence>
<evidence type="ECO:0000313" key="4">
    <source>
        <dbReference type="Proteomes" id="UP000179807"/>
    </source>
</evidence>
<dbReference type="PROSITE" id="PS50015">
    <property type="entry name" value="SAP_B"/>
    <property type="match status" value="1"/>
</dbReference>
<dbReference type="InterPro" id="IPR008139">
    <property type="entry name" value="SaposinB_dom"/>
</dbReference>